<organism evidence="4 5">
    <name type="scientific">Cercophora scortea</name>
    <dbReference type="NCBI Taxonomy" id="314031"/>
    <lineage>
        <taxon>Eukaryota</taxon>
        <taxon>Fungi</taxon>
        <taxon>Dikarya</taxon>
        <taxon>Ascomycota</taxon>
        <taxon>Pezizomycotina</taxon>
        <taxon>Sordariomycetes</taxon>
        <taxon>Sordariomycetidae</taxon>
        <taxon>Sordariales</taxon>
        <taxon>Lasiosphaeriaceae</taxon>
        <taxon>Cercophora</taxon>
    </lineage>
</organism>
<feature type="signal peptide" evidence="1">
    <location>
        <begin position="1"/>
        <end position="19"/>
    </location>
</feature>
<comment type="caution">
    <text evidence="4">The sequence shown here is derived from an EMBL/GenBank/DDBJ whole genome shotgun (WGS) entry which is preliminary data.</text>
</comment>
<dbReference type="InterPro" id="IPR012338">
    <property type="entry name" value="Beta-lactam/transpept-like"/>
</dbReference>
<proteinExistence type="predicted"/>
<gene>
    <name evidence="4" type="ORF">B0T19DRAFT_449824</name>
</gene>
<keyword evidence="5" id="KW-1185">Reference proteome</keyword>
<dbReference type="SUPFAM" id="SSF56601">
    <property type="entry name" value="beta-lactamase/transpeptidase-like"/>
    <property type="match status" value="1"/>
</dbReference>
<keyword evidence="1" id="KW-0732">Signal</keyword>
<dbReference type="Pfam" id="PF00144">
    <property type="entry name" value="Beta-lactamase"/>
    <property type="match status" value="1"/>
</dbReference>
<dbReference type="InterPro" id="IPR051478">
    <property type="entry name" value="Beta-lactamase-like_AB/R"/>
</dbReference>
<accession>A0AAE0MD21</accession>
<dbReference type="AlphaFoldDB" id="A0AAE0MD21"/>
<evidence type="ECO:0000259" key="2">
    <source>
        <dbReference type="Pfam" id="PF00144"/>
    </source>
</evidence>
<dbReference type="Pfam" id="PF26335">
    <property type="entry name" value="ARB_00930_C"/>
    <property type="match status" value="1"/>
</dbReference>
<sequence>MWTILIALAAIAQIIPSDAKSNCPLYGPLLPKPINLLQQPEIQAAAKALDAIFPKYIDNDKSTGSERFSYSVEVFSASEDKPLWNHFWTAPNLAGFNSTGVSKVDANTVYRLGSITKIYTVLTFLATVGDGIWNDPITKYIPEFAAVAKQTPGGSMFVTDWDSITVGSLASQTSGLMRDYALLGELTYQLQLSDLYAIGFPPISLYEIPPCGVNPTCTRKQLLSGISKLPPSFAPGTTPVYSDIGYTILSWIAEKITGKDFKSMVKDSVLTPLNLTHTFVSAPDDSLGIIPGNRYSTSWAFELAEEAATGNMYASAGDLSAFGRAVMRSSLLKPAVTRRWLKPSVFTSDPKGTIGMPWGIRQIDLSTGQPYQAVHAYNKLGSLGAYTSLLVIIPELDLGFSILAAGDPPPGLAMDIADTITSTYIPTIMTLARNQANATFSGVYNYTGNIKVDASASGNLNSTRLNTTGPFQARAAAAPRTMNSTLTISVDANKPGLGVTNWISNGTDMAFISVAIGANITDDYFSKVKPSVRLYPTGAEEEVAGGGKRVAFKAVFEDLSLAEKKASFSSDCTSWVSVTAVVYGSKPLDMFIFDFDKDGKVTGVENAALRVKLDKVSSI</sequence>
<feature type="chain" id="PRO_5041964721" evidence="1">
    <location>
        <begin position="20"/>
        <end position="619"/>
    </location>
</feature>
<dbReference type="EMBL" id="JAUEPO010000003">
    <property type="protein sequence ID" value="KAK3328096.1"/>
    <property type="molecule type" value="Genomic_DNA"/>
</dbReference>
<reference evidence="4" key="1">
    <citation type="journal article" date="2023" name="Mol. Phylogenet. Evol.">
        <title>Genome-scale phylogeny and comparative genomics of the fungal order Sordariales.</title>
        <authorList>
            <person name="Hensen N."/>
            <person name="Bonometti L."/>
            <person name="Westerberg I."/>
            <person name="Brannstrom I.O."/>
            <person name="Guillou S."/>
            <person name="Cros-Aarteil S."/>
            <person name="Calhoun S."/>
            <person name="Haridas S."/>
            <person name="Kuo A."/>
            <person name="Mondo S."/>
            <person name="Pangilinan J."/>
            <person name="Riley R."/>
            <person name="LaButti K."/>
            <person name="Andreopoulos B."/>
            <person name="Lipzen A."/>
            <person name="Chen C."/>
            <person name="Yan M."/>
            <person name="Daum C."/>
            <person name="Ng V."/>
            <person name="Clum A."/>
            <person name="Steindorff A."/>
            <person name="Ohm R.A."/>
            <person name="Martin F."/>
            <person name="Silar P."/>
            <person name="Natvig D.O."/>
            <person name="Lalanne C."/>
            <person name="Gautier V."/>
            <person name="Ament-Velasquez S.L."/>
            <person name="Kruys A."/>
            <person name="Hutchinson M.I."/>
            <person name="Powell A.J."/>
            <person name="Barry K."/>
            <person name="Miller A.N."/>
            <person name="Grigoriev I.V."/>
            <person name="Debuchy R."/>
            <person name="Gladieux P."/>
            <person name="Hiltunen Thoren M."/>
            <person name="Johannesson H."/>
        </authorList>
    </citation>
    <scope>NUCLEOTIDE SEQUENCE</scope>
    <source>
        <strain evidence="4">SMH4131-1</strain>
    </source>
</reference>
<dbReference type="PANTHER" id="PTHR22935:SF97">
    <property type="entry name" value="BETA-LACTAMASE-RELATED DOMAIN-CONTAINING PROTEIN"/>
    <property type="match status" value="1"/>
</dbReference>
<evidence type="ECO:0000313" key="4">
    <source>
        <dbReference type="EMBL" id="KAK3328096.1"/>
    </source>
</evidence>
<evidence type="ECO:0000313" key="5">
    <source>
        <dbReference type="Proteomes" id="UP001286456"/>
    </source>
</evidence>
<dbReference type="Proteomes" id="UP001286456">
    <property type="component" value="Unassembled WGS sequence"/>
</dbReference>
<evidence type="ECO:0000259" key="3">
    <source>
        <dbReference type="Pfam" id="PF26335"/>
    </source>
</evidence>
<protein>
    <submittedName>
        <fullName evidence="4">Beta-lactamase/transpeptidase-like protein</fullName>
    </submittedName>
</protein>
<evidence type="ECO:0000256" key="1">
    <source>
        <dbReference type="SAM" id="SignalP"/>
    </source>
</evidence>
<feature type="domain" description="Beta-lactamase-related" evidence="2">
    <location>
        <begin position="101"/>
        <end position="415"/>
    </location>
</feature>
<dbReference type="Gene3D" id="3.40.710.10">
    <property type="entry name" value="DD-peptidase/beta-lactamase superfamily"/>
    <property type="match status" value="1"/>
</dbReference>
<dbReference type="InterPro" id="IPR001466">
    <property type="entry name" value="Beta-lactam-related"/>
</dbReference>
<dbReference type="PANTHER" id="PTHR22935">
    <property type="entry name" value="PENICILLIN-BINDING PROTEIN"/>
    <property type="match status" value="1"/>
</dbReference>
<name>A0AAE0MD21_9PEZI</name>
<reference evidence="4" key="2">
    <citation type="submission" date="2023-06" db="EMBL/GenBank/DDBJ databases">
        <authorList>
            <consortium name="Lawrence Berkeley National Laboratory"/>
            <person name="Haridas S."/>
            <person name="Hensen N."/>
            <person name="Bonometti L."/>
            <person name="Westerberg I."/>
            <person name="Brannstrom I.O."/>
            <person name="Guillou S."/>
            <person name="Cros-Aarteil S."/>
            <person name="Calhoun S."/>
            <person name="Kuo A."/>
            <person name="Mondo S."/>
            <person name="Pangilinan J."/>
            <person name="Riley R."/>
            <person name="Labutti K."/>
            <person name="Andreopoulos B."/>
            <person name="Lipzen A."/>
            <person name="Chen C."/>
            <person name="Yanf M."/>
            <person name="Daum C."/>
            <person name="Ng V."/>
            <person name="Clum A."/>
            <person name="Steindorff A."/>
            <person name="Ohm R."/>
            <person name="Martin F."/>
            <person name="Silar P."/>
            <person name="Natvig D."/>
            <person name="Lalanne C."/>
            <person name="Gautier V."/>
            <person name="Ament-Velasquez S.L."/>
            <person name="Kruys A."/>
            <person name="Hutchinson M.I."/>
            <person name="Powell A.J."/>
            <person name="Barry K."/>
            <person name="Miller A.N."/>
            <person name="Grigoriev I.V."/>
            <person name="Debuchy R."/>
            <person name="Gladieux P."/>
            <person name="Thoren M.H."/>
            <person name="Johannesson H."/>
        </authorList>
    </citation>
    <scope>NUCLEOTIDE SEQUENCE</scope>
    <source>
        <strain evidence="4">SMH4131-1</strain>
    </source>
</reference>
<dbReference type="InterPro" id="IPR058664">
    <property type="entry name" value="ARB_00930-like_C"/>
</dbReference>
<feature type="domain" description="Beta-lactamase-like ARB-00930-like C-terminal" evidence="3">
    <location>
        <begin position="481"/>
        <end position="616"/>
    </location>
</feature>